<evidence type="ECO:0000313" key="3">
    <source>
        <dbReference type="Proteomes" id="UP000245768"/>
    </source>
</evidence>
<keyword evidence="1" id="KW-1133">Transmembrane helix</keyword>
<keyword evidence="1" id="KW-0472">Membrane</keyword>
<feature type="transmembrane region" description="Helical" evidence="1">
    <location>
        <begin position="144"/>
        <end position="162"/>
    </location>
</feature>
<dbReference type="OrthoDB" id="5229808at2759"/>
<dbReference type="PANTHER" id="PTHR28228:SF1">
    <property type="entry name" value="SECRETORY COMPONENT PROTEIN SHR3"/>
    <property type="match status" value="1"/>
</dbReference>
<feature type="transmembrane region" description="Helical" evidence="1">
    <location>
        <begin position="7"/>
        <end position="26"/>
    </location>
</feature>
<gene>
    <name evidence="2" type="ORF">FA10DRAFT_263773</name>
</gene>
<evidence type="ECO:0008006" key="4">
    <source>
        <dbReference type="Google" id="ProtNLM"/>
    </source>
</evidence>
<dbReference type="Proteomes" id="UP000245768">
    <property type="component" value="Unassembled WGS sequence"/>
</dbReference>
<dbReference type="Pfam" id="PF08229">
    <property type="entry name" value="SHR3_chaperone"/>
    <property type="match status" value="1"/>
</dbReference>
<organism evidence="2 3">
    <name type="scientific">Acaromyces ingoldii</name>
    <dbReference type="NCBI Taxonomy" id="215250"/>
    <lineage>
        <taxon>Eukaryota</taxon>
        <taxon>Fungi</taxon>
        <taxon>Dikarya</taxon>
        <taxon>Basidiomycota</taxon>
        <taxon>Ustilaginomycotina</taxon>
        <taxon>Exobasidiomycetes</taxon>
        <taxon>Exobasidiales</taxon>
        <taxon>Cryptobasidiaceae</taxon>
        <taxon>Acaromyces</taxon>
    </lineage>
</organism>
<dbReference type="GeneID" id="37042281"/>
<name>A0A316YWL9_9BASI</name>
<dbReference type="RefSeq" id="XP_025380266.1">
    <property type="nucleotide sequence ID" value="XM_025520365.1"/>
</dbReference>
<proteinExistence type="predicted"/>
<reference evidence="2 3" key="1">
    <citation type="journal article" date="2018" name="Mol. Biol. Evol.">
        <title>Broad Genomic Sampling Reveals a Smut Pathogenic Ancestry of the Fungal Clade Ustilaginomycotina.</title>
        <authorList>
            <person name="Kijpornyongpan T."/>
            <person name="Mondo S.J."/>
            <person name="Barry K."/>
            <person name="Sandor L."/>
            <person name="Lee J."/>
            <person name="Lipzen A."/>
            <person name="Pangilinan J."/>
            <person name="LaButti K."/>
            <person name="Hainaut M."/>
            <person name="Henrissat B."/>
            <person name="Grigoriev I.V."/>
            <person name="Spatafora J.W."/>
            <person name="Aime M.C."/>
        </authorList>
    </citation>
    <scope>NUCLEOTIDE SEQUENCE [LARGE SCALE GENOMIC DNA]</scope>
    <source>
        <strain evidence="2 3">MCA 4198</strain>
    </source>
</reference>
<dbReference type="AlphaFoldDB" id="A0A316YWL9"/>
<feature type="transmembrane region" description="Helical" evidence="1">
    <location>
        <begin position="86"/>
        <end position="104"/>
    </location>
</feature>
<keyword evidence="1" id="KW-0812">Transmembrane</keyword>
<evidence type="ECO:0000256" key="1">
    <source>
        <dbReference type="SAM" id="Phobius"/>
    </source>
</evidence>
<dbReference type="GO" id="GO:0005789">
    <property type="term" value="C:endoplasmic reticulum membrane"/>
    <property type="evidence" value="ECO:0007669"/>
    <property type="project" value="TreeGrafter"/>
</dbReference>
<dbReference type="FunCoup" id="A0A316YWL9">
    <property type="interactions" value="62"/>
</dbReference>
<dbReference type="PANTHER" id="PTHR28228">
    <property type="entry name" value="SECRETORY COMPONENT PROTEIN SHR3"/>
    <property type="match status" value="1"/>
</dbReference>
<keyword evidence="3" id="KW-1185">Reference proteome</keyword>
<dbReference type="InterPro" id="IPR013248">
    <property type="entry name" value="Psh3/Shr3"/>
</dbReference>
<accession>A0A316YWL9</accession>
<feature type="transmembrane region" description="Helical" evidence="1">
    <location>
        <begin position="61"/>
        <end position="79"/>
    </location>
</feature>
<dbReference type="InParanoid" id="A0A316YWL9"/>
<protein>
    <recommendedName>
        <fullName evidence="4">Shr3 amino acid permease chaperone</fullName>
    </recommendedName>
</protein>
<sequence>MGDLSTAIVVIATSFLLGTLAMHWTADHLVLWQSPVTRPSLLSAHIYYSHTLVSMPEYFTIGQYAVGTLGGVMLLAKVLGGRESNWLFDGASLFLYGASGIVYLQKIVPSLRALPATSPQPAADPMDPKDNVLLPLRDLASSNAVLAVALVGVLILQSGQYYSERLERRERVEENEARLRRKRRKLERAQ</sequence>
<evidence type="ECO:0000313" key="2">
    <source>
        <dbReference type="EMBL" id="PWN93068.1"/>
    </source>
</evidence>
<dbReference type="SMART" id="SM00786">
    <property type="entry name" value="SHR3_chaperone"/>
    <property type="match status" value="1"/>
</dbReference>
<dbReference type="EMBL" id="KZ819634">
    <property type="protein sequence ID" value="PWN93068.1"/>
    <property type="molecule type" value="Genomic_DNA"/>
</dbReference>
<dbReference type="GO" id="GO:0051082">
    <property type="term" value="F:unfolded protein binding"/>
    <property type="evidence" value="ECO:0007669"/>
    <property type="project" value="TreeGrafter"/>
</dbReference>
<dbReference type="GO" id="GO:0006888">
    <property type="term" value="P:endoplasmic reticulum to Golgi vesicle-mediated transport"/>
    <property type="evidence" value="ECO:0007669"/>
    <property type="project" value="TreeGrafter"/>
</dbReference>